<gene>
    <name evidence="2" type="ORF">JOF48_000865</name>
</gene>
<feature type="domain" description="Transposase IS204/IS1001/IS1096/IS1165 zinc-finger" evidence="1">
    <location>
        <begin position="46"/>
        <end position="89"/>
    </location>
</feature>
<organism evidence="2 3">
    <name type="scientific">Arthrobacter stackebrandtii</name>
    <dbReference type="NCBI Taxonomy" id="272161"/>
    <lineage>
        <taxon>Bacteria</taxon>
        <taxon>Bacillati</taxon>
        <taxon>Actinomycetota</taxon>
        <taxon>Actinomycetes</taxon>
        <taxon>Micrococcales</taxon>
        <taxon>Micrococcaceae</taxon>
        <taxon>Arthrobacter</taxon>
    </lineage>
</organism>
<reference evidence="2 3" key="1">
    <citation type="submission" date="2021-03" db="EMBL/GenBank/DDBJ databases">
        <title>Sequencing the genomes of 1000 actinobacteria strains.</title>
        <authorList>
            <person name="Klenk H.-P."/>
        </authorList>
    </citation>
    <scope>NUCLEOTIDE SEQUENCE [LARGE SCALE GENOMIC DNA]</scope>
    <source>
        <strain evidence="2 3">DSM 16005</strain>
    </source>
</reference>
<keyword evidence="3" id="KW-1185">Reference proteome</keyword>
<dbReference type="InterPro" id="IPR029261">
    <property type="entry name" value="Transposase_Znf"/>
</dbReference>
<accession>A0ABS4YTG2</accession>
<name>A0ABS4YTG2_9MICC</name>
<evidence type="ECO:0000313" key="3">
    <source>
        <dbReference type="Proteomes" id="UP000711614"/>
    </source>
</evidence>
<protein>
    <submittedName>
        <fullName evidence="2">Transposase</fullName>
    </submittedName>
</protein>
<comment type="caution">
    <text evidence="2">The sequence shown here is derived from an EMBL/GenBank/DDBJ whole genome shotgun (WGS) entry which is preliminary data.</text>
</comment>
<dbReference type="RefSeq" id="WP_245346394.1">
    <property type="nucleotide sequence ID" value="NZ_JAGIOI010000001.1"/>
</dbReference>
<proteinExistence type="predicted"/>
<evidence type="ECO:0000313" key="2">
    <source>
        <dbReference type="EMBL" id="MBP2412066.1"/>
    </source>
</evidence>
<dbReference type="Pfam" id="PF14690">
    <property type="entry name" value="Zn_ribbon_ISL3"/>
    <property type="match status" value="1"/>
</dbReference>
<evidence type="ECO:0000259" key="1">
    <source>
        <dbReference type="Pfam" id="PF14690"/>
    </source>
</evidence>
<dbReference type="EMBL" id="JAGIOI010000001">
    <property type="protein sequence ID" value="MBP2412066.1"/>
    <property type="molecule type" value="Genomic_DNA"/>
</dbReference>
<dbReference type="Proteomes" id="UP000711614">
    <property type="component" value="Unassembled WGS sequence"/>
</dbReference>
<sequence>MNELTLPHADAATTIFNLHDYRVLGAETLSFGQRRIHIESTVDSGCPSCGVIGTRRHSGRQQRVRDIPVAGPVEVVWAKRRLFCDESSCPRRTFSESTLEIPARSRTTSRLHGALVDAVVSFRAGSDRNSHRPWGLVVVGAKSLDLGGNETAQR</sequence>